<dbReference type="GO" id="GO:0016705">
    <property type="term" value="F:oxidoreductase activity, acting on paired donors, with incorporation or reduction of molecular oxygen"/>
    <property type="evidence" value="ECO:0007669"/>
    <property type="project" value="InterPro"/>
</dbReference>
<name>A0A557ZZU9_9PSEU</name>
<evidence type="ECO:0000256" key="2">
    <source>
        <dbReference type="ARBA" id="ARBA00010617"/>
    </source>
</evidence>
<keyword evidence="3 9" id="KW-0349">Heme</keyword>
<dbReference type="InterPro" id="IPR036396">
    <property type="entry name" value="Cyt_P450_sf"/>
</dbReference>
<evidence type="ECO:0000313" key="11">
    <source>
        <dbReference type="Proteomes" id="UP000318578"/>
    </source>
</evidence>
<evidence type="ECO:0000256" key="6">
    <source>
        <dbReference type="ARBA" id="ARBA00023004"/>
    </source>
</evidence>
<keyword evidence="4 9" id="KW-0479">Metal-binding</keyword>
<comment type="similarity">
    <text evidence="2 9">Belongs to the cytochrome P450 family.</text>
</comment>
<keyword evidence="11" id="KW-1185">Reference proteome</keyword>
<keyword evidence="6 9" id="KW-0408">Iron</keyword>
<dbReference type="Pfam" id="PF00067">
    <property type="entry name" value="p450"/>
    <property type="match status" value="1"/>
</dbReference>
<evidence type="ECO:0000256" key="9">
    <source>
        <dbReference type="RuleBase" id="RU000461"/>
    </source>
</evidence>
<dbReference type="PANTHER" id="PTHR46696:SF1">
    <property type="entry name" value="CYTOCHROME P450 YJIB-RELATED"/>
    <property type="match status" value="1"/>
</dbReference>
<dbReference type="SUPFAM" id="SSF48264">
    <property type="entry name" value="Cytochrome P450"/>
    <property type="match status" value="1"/>
</dbReference>
<evidence type="ECO:0000256" key="7">
    <source>
        <dbReference type="ARBA" id="ARBA00023033"/>
    </source>
</evidence>
<comment type="function">
    <text evidence="8">Involved in the coupling of aromatic side chains of the heptapeptide of vancomycin.</text>
</comment>
<dbReference type="InterPro" id="IPR002397">
    <property type="entry name" value="Cyt_P450_B"/>
</dbReference>
<organism evidence="10 11">
    <name type="scientific">Amycolatopsis acidiphila</name>
    <dbReference type="NCBI Taxonomy" id="715473"/>
    <lineage>
        <taxon>Bacteria</taxon>
        <taxon>Bacillati</taxon>
        <taxon>Actinomycetota</taxon>
        <taxon>Actinomycetes</taxon>
        <taxon>Pseudonocardiales</taxon>
        <taxon>Pseudonocardiaceae</taxon>
        <taxon>Amycolatopsis</taxon>
    </lineage>
</organism>
<dbReference type="PROSITE" id="PS00086">
    <property type="entry name" value="CYTOCHROME_P450"/>
    <property type="match status" value="1"/>
</dbReference>
<dbReference type="EMBL" id="VJZA01000077">
    <property type="protein sequence ID" value="TVT17550.1"/>
    <property type="molecule type" value="Genomic_DNA"/>
</dbReference>
<dbReference type="AlphaFoldDB" id="A0A557ZZU9"/>
<dbReference type="OrthoDB" id="5241086at2"/>
<evidence type="ECO:0000256" key="8">
    <source>
        <dbReference type="ARBA" id="ARBA00055433"/>
    </source>
</evidence>
<dbReference type="Proteomes" id="UP000318578">
    <property type="component" value="Unassembled WGS sequence"/>
</dbReference>
<keyword evidence="5 9" id="KW-0560">Oxidoreductase</keyword>
<evidence type="ECO:0000256" key="3">
    <source>
        <dbReference type="ARBA" id="ARBA00022617"/>
    </source>
</evidence>
<proteinExistence type="inferred from homology"/>
<dbReference type="GO" id="GO:0004497">
    <property type="term" value="F:monooxygenase activity"/>
    <property type="evidence" value="ECO:0007669"/>
    <property type="project" value="UniProtKB-KW"/>
</dbReference>
<dbReference type="PRINTS" id="PR00385">
    <property type="entry name" value="P450"/>
</dbReference>
<keyword evidence="7 9" id="KW-0503">Monooxygenase</keyword>
<dbReference type="PANTHER" id="PTHR46696">
    <property type="entry name" value="P450, PUTATIVE (EUROFUNG)-RELATED"/>
    <property type="match status" value="1"/>
</dbReference>
<dbReference type="GO" id="GO:0020037">
    <property type="term" value="F:heme binding"/>
    <property type="evidence" value="ECO:0007669"/>
    <property type="project" value="InterPro"/>
</dbReference>
<dbReference type="GO" id="GO:0005506">
    <property type="term" value="F:iron ion binding"/>
    <property type="evidence" value="ECO:0007669"/>
    <property type="project" value="InterPro"/>
</dbReference>
<evidence type="ECO:0000256" key="5">
    <source>
        <dbReference type="ARBA" id="ARBA00023002"/>
    </source>
</evidence>
<dbReference type="Gene3D" id="1.10.630.10">
    <property type="entry name" value="Cytochrome P450"/>
    <property type="match status" value="1"/>
</dbReference>
<dbReference type="PRINTS" id="PR00359">
    <property type="entry name" value="BP450"/>
</dbReference>
<evidence type="ECO:0000256" key="1">
    <source>
        <dbReference type="ARBA" id="ARBA00004660"/>
    </source>
</evidence>
<comment type="caution">
    <text evidence="10">The sequence shown here is derived from an EMBL/GenBank/DDBJ whole genome shotgun (WGS) entry which is preliminary data.</text>
</comment>
<evidence type="ECO:0000256" key="4">
    <source>
        <dbReference type="ARBA" id="ARBA00022723"/>
    </source>
</evidence>
<sequence>MLAESHTDEKVFYGAYKWLRENRPVGLAKLDGFDPVWLISKHADIMEVEKQPELFTSGVENPILNDQASDAFIRSINNGTVRAIDMVTYMDPPEHTKMRGVTAQWFMPRNLRTFEERIRGLARAAVDKLLESDGRVDIVQDFALRFPLHVIMTLLGVPESDEPRMLKLTQELFGANDPEQQRDDVKLEPDVAARMWMAAVGDFYAYFSGLSDHRRANPADDLLSVIANAKVDGEYLSESLCNGYYLAIATAGHDTTSSTISGAMRAFAEFPEELKRVREDLSLIPSLVDEAIRWVAPVKHFMRAASRDTTLHGQEIKSGDRLMLCYPSGNRDEDVFDSPDVFDVTRKPNRHISFGYGPHMCLGQHVAKLEMRILFEELIPRLKSVDLTGDPKLSQANFVGGLTRLPVQFTKA</sequence>
<evidence type="ECO:0000313" key="10">
    <source>
        <dbReference type="EMBL" id="TVT17550.1"/>
    </source>
</evidence>
<dbReference type="CDD" id="cd11033">
    <property type="entry name" value="CYP142-like"/>
    <property type="match status" value="1"/>
</dbReference>
<dbReference type="InterPro" id="IPR001128">
    <property type="entry name" value="Cyt_P450"/>
</dbReference>
<accession>A0A557ZZU9</accession>
<gene>
    <name evidence="10" type="ORF">FNH06_31170</name>
</gene>
<dbReference type="FunFam" id="1.10.630.10:FF:000018">
    <property type="entry name" value="Cytochrome P450 monooxygenase"/>
    <property type="match status" value="1"/>
</dbReference>
<protein>
    <submittedName>
        <fullName evidence="10">Cytochrome P450</fullName>
    </submittedName>
</protein>
<dbReference type="InterPro" id="IPR017972">
    <property type="entry name" value="Cyt_P450_CS"/>
</dbReference>
<reference evidence="10 11" key="1">
    <citation type="submission" date="2019-07" db="EMBL/GenBank/DDBJ databases">
        <title>New species of Amycolatopsis and Streptomyces.</title>
        <authorList>
            <person name="Duangmal K."/>
            <person name="Teo W.F.A."/>
            <person name="Lipun K."/>
        </authorList>
    </citation>
    <scope>NUCLEOTIDE SEQUENCE [LARGE SCALE GENOMIC DNA]</scope>
    <source>
        <strain evidence="10 11">JCM 30562</strain>
    </source>
</reference>
<comment type="pathway">
    <text evidence="1">Antibiotic biosynthesis; vancomycin biosynthesis.</text>
</comment>